<gene>
    <name evidence="3" type="ORF">DFJ66_3637</name>
</gene>
<feature type="transmembrane region" description="Helical" evidence="1">
    <location>
        <begin position="224"/>
        <end position="245"/>
    </location>
</feature>
<name>A0A495X8U3_9PSEU</name>
<evidence type="ECO:0000313" key="4">
    <source>
        <dbReference type="Proteomes" id="UP000272729"/>
    </source>
</evidence>
<dbReference type="Proteomes" id="UP000272729">
    <property type="component" value="Unassembled WGS sequence"/>
</dbReference>
<feature type="signal peptide" evidence="2">
    <location>
        <begin position="1"/>
        <end position="26"/>
    </location>
</feature>
<protein>
    <recommendedName>
        <fullName evidence="5">LPXTG-motif cell wall-anchored protein</fullName>
    </recommendedName>
</protein>
<keyword evidence="1" id="KW-1133">Transmembrane helix</keyword>
<evidence type="ECO:0000256" key="1">
    <source>
        <dbReference type="SAM" id="Phobius"/>
    </source>
</evidence>
<dbReference type="OrthoDB" id="3686194at2"/>
<evidence type="ECO:0000256" key="2">
    <source>
        <dbReference type="SAM" id="SignalP"/>
    </source>
</evidence>
<evidence type="ECO:0000313" key="3">
    <source>
        <dbReference type="EMBL" id="RKT70377.1"/>
    </source>
</evidence>
<dbReference type="EMBL" id="RBXR01000001">
    <property type="protein sequence ID" value="RKT70377.1"/>
    <property type="molecule type" value="Genomic_DNA"/>
</dbReference>
<comment type="caution">
    <text evidence="3">The sequence shown here is derived from an EMBL/GenBank/DDBJ whole genome shotgun (WGS) entry which is preliminary data.</text>
</comment>
<keyword evidence="1" id="KW-0812">Transmembrane</keyword>
<keyword evidence="2" id="KW-0732">Signal</keyword>
<proteinExistence type="predicted"/>
<organism evidence="3 4">
    <name type="scientific">Saccharothrix variisporea</name>
    <dbReference type="NCBI Taxonomy" id="543527"/>
    <lineage>
        <taxon>Bacteria</taxon>
        <taxon>Bacillati</taxon>
        <taxon>Actinomycetota</taxon>
        <taxon>Actinomycetes</taxon>
        <taxon>Pseudonocardiales</taxon>
        <taxon>Pseudonocardiaceae</taxon>
        <taxon>Saccharothrix</taxon>
    </lineage>
</organism>
<evidence type="ECO:0008006" key="5">
    <source>
        <dbReference type="Google" id="ProtNLM"/>
    </source>
</evidence>
<accession>A0A495X8U3</accession>
<keyword evidence="1" id="KW-0472">Membrane</keyword>
<feature type="chain" id="PRO_5019752436" description="LPXTG-motif cell wall-anchored protein" evidence="2">
    <location>
        <begin position="27"/>
        <end position="252"/>
    </location>
</feature>
<dbReference type="AlphaFoldDB" id="A0A495X8U3"/>
<dbReference type="RefSeq" id="WP_121222542.1">
    <property type="nucleotide sequence ID" value="NZ_JBIUBA010000005.1"/>
</dbReference>
<sequence>MRVRMTGLAGLVAVAALLAAAPPASAAPGDASAHGAELDLSLLGGNAVTAGPFAAADANGPTTGTFAAADVPGVLKTGVVDTSATRDDKTGGVHSRAVTADVRLDLLASATGAITAEVVEAECDATQKGVVGRSKLAGVGLGRLGEVAVEPAPNTVLDVDLVGVDIARVVFNEQVRNRDGSLTVNAIHVTLIGGVLGALGSGDLVVSSATCGPAGLPIPMASGAGLWLALGLLGLIAVPTGAVVLRRRRAMA</sequence>
<keyword evidence="4" id="KW-1185">Reference proteome</keyword>
<dbReference type="NCBIfam" id="NF040603">
    <property type="entry name" value="choice_anch_P"/>
    <property type="match status" value="1"/>
</dbReference>
<reference evidence="3 4" key="1">
    <citation type="submission" date="2018-10" db="EMBL/GenBank/DDBJ databases">
        <title>Sequencing the genomes of 1000 actinobacteria strains.</title>
        <authorList>
            <person name="Klenk H.-P."/>
        </authorList>
    </citation>
    <scope>NUCLEOTIDE SEQUENCE [LARGE SCALE GENOMIC DNA]</scope>
    <source>
        <strain evidence="3 4">DSM 43911</strain>
    </source>
</reference>